<evidence type="ECO:0000313" key="3">
    <source>
        <dbReference type="Proteomes" id="UP000256478"/>
    </source>
</evidence>
<gene>
    <name evidence="2" type="ORF">DXX93_07475</name>
</gene>
<accession>A0A3E0TPI5</accession>
<reference evidence="2 3" key="1">
    <citation type="submission" date="2018-08" db="EMBL/GenBank/DDBJ databases">
        <title>Thalassotalea euphylliae genome.</title>
        <authorList>
            <person name="Summers S."/>
            <person name="Rice S.A."/>
            <person name="Freckelton M.L."/>
            <person name="Nedved B.T."/>
            <person name="Hadfield M.G."/>
        </authorList>
    </citation>
    <scope>NUCLEOTIDE SEQUENCE [LARGE SCALE GENOMIC DNA]</scope>
    <source>
        <strain evidence="2 3">H1</strain>
    </source>
</reference>
<evidence type="ECO:0000313" key="2">
    <source>
        <dbReference type="EMBL" id="REL26434.1"/>
    </source>
</evidence>
<protein>
    <submittedName>
        <fullName evidence="2">Uncharacterized protein</fullName>
    </submittedName>
</protein>
<keyword evidence="1" id="KW-1133">Transmembrane helix</keyword>
<organism evidence="2 3">
    <name type="scientific">Thalassotalea euphylliae</name>
    <dbReference type="NCBI Taxonomy" id="1655234"/>
    <lineage>
        <taxon>Bacteria</taxon>
        <taxon>Pseudomonadati</taxon>
        <taxon>Pseudomonadota</taxon>
        <taxon>Gammaproteobacteria</taxon>
        <taxon>Alteromonadales</taxon>
        <taxon>Colwelliaceae</taxon>
        <taxon>Thalassotalea</taxon>
    </lineage>
</organism>
<feature type="transmembrane region" description="Helical" evidence="1">
    <location>
        <begin position="39"/>
        <end position="59"/>
    </location>
</feature>
<keyword evidence="1" id="KW-0472">Membrane</keyword>
<dbReference type="Proteomes" id="UP000256478">
    <property type="component" value="Unassembled WGS sequence"/>
</dbReference>
<dbReference type="AlphaFoldDB" id="A0A3E0TPI5"/>
<proteinExistence type="predicted"/>
<sequence length="129" mass="14688">MRILPSNKLLCFKGGTVKVFDFTITEITSKDGYKGFFKAFIIIATLYLGSLMSVSTLALPIESDSHKYRYTVEHELKKEIKIETLECKFEMKSYKECKLAKYKNNISESSLDALIAFQDLLGLLIEVSI</sequence>
<keyword evidence="1" id="KW-0812">Transmembrane</keyword>
<dbReference type="EMBL" id="QUOU01000001">
    <property type="protein sequence ID" value="REL26434.1"/>
    <property type="molecule type" value="Genomic_DNA"/>
</dbReference>
<comment type="caution">
    <text evidence="2">The sequence shown here is derived from an EMBL/GenBank/DDBJ whole genome shotgun (WGS) entry which is preliminary data.</text>
</comment>
<name>A0A3E0TPI5_9GAMM</name>
<evidence type="ECO:0000256" key="1">
    <source>
        <dbReference type="SAM" id="Phobius"/>
    </source>
</evidence>